<feature type="domain" description="Exo-beta-D-glucosaminidase Ig-fold" evidence="9">
    <location>
        <begin position="780"/>
        <end position="896"/>
    </location>
</feature>
<sequence>MHTTLTSLLGLGLSAIAATANAAALVSAPGQAAVIPKWDLESTAKAGSDLTALSQTGVNTASWHHVNESKCTLMGCLIAAGVYNDSQLFYSDNLASVDANQFLVPWLYRQEFTLDPAPGKHYFLQTHGVTSRADIYLNGKQVADKSFQTGAYGGHVYDITSLAAAANALVIRAYPTSYYYDFALGWVDWNPWPADNGTGVWRDVEVKQTGSVALGPLRVVTGLSPQLGKQPANVTLKAKATNLEKTAITVSASGSVVLEAGGEPLVWSKLVTIPPLTTTDIILTNTVQKPSIWWPKQWGDQPLYKANLTVTTADGALSDVAASTFGFRTVTSQVNSFNDTLFTVNGQPFQVLGGGYAPDMFLRWDAKKWETEAQYTLNVGFNTVRLEGKNEHLEFFETADRLGLMVLAGWECCDKWEAWSYNNDLAVATPVWTAADYVTANASMIHEASMLQTHPSVMAYLVGSDYWPDDTAAPMYVNALKAADWQMPVITSASKRSYAPILGPGGMKMDGPYDWVPPNYWYDTEPSADRLGAAFGFGSEQGAGVGTPDLSSLKKFLSQSDLDDLWKNPDKDLFHMSSATSSFHNRKIYNTALWKRWGSPSSLEDYVLKAQITDYEANRAEFEGFAALWNAKRPATGVIYWMLTGAFPSLHWNIWDYYQHPAGGYFGAKVGSRVEHVAYDYVHKSVYLINRSLDKQGARTLDVQVVDTTGKVTYSTTTKLTTTPNTSKSILSLTSALSNIKDVVFIRLVLSDTATSTVISRNVYWVAKAIDTLDWPNSEWYVTPVTKYSDYTALNKLATANVSITASPATTNNKTGPGGVKCSTTGTTTVVTLENLSSVPAFFITLNLVDSAGKDVLPLTWTDNYVTLLPKEKISVSVSALPGAAAPVAVLARGKNIPKATVILS</sequence>
<dbReference type="Proteomes" id="UP001286456">
    <property type="component" value="Unassembled WGS sequence"/>
</dbReference>
<dbReference type="SUPFAM" id="SSF51445">
    <property type="entry name" value="(Trans)glycosidases"/>
    <property type="match status" value="1"/>
</dbReference>
<proteinExistence type="inferred from homology"/>
<comment type="caution">
    <text evidence="11">The sequence shown here is derived from an EMBL/GenBank/DDBJ whole genome shotgun (WGS) entry which is preliminary data.</text>
</comment>
<dbReference type="Pfam" id="PF00703">
    <property type="entry name" value="Glyco_hydro_2"/>
    <property type="match status" value="1"/>
</dbReference>
<evidence type="ECO:0000259" key="10">
    <source>
        <dbReference type="Pfam" id="PF22666"/>
    </source>
</evidence>
<keyword evidence="12" id="KW-1185">Reference proteome</keyword>
<comment type="similarity">
    <text evidence="1">Belongs to the glycosyl hydrolase 2 family.</text>
</comment>
<dbReference type="GO" id="GO:0000272">
    <property type="term" value="P:polysaccharide catabolic process"/>
    <property type="evidence" value="ECO:0007669"/>
    <property type="project" value="UniProtKB-KW"/>
</dbReference>
<name>A0AAE0I7D3_9PEZI</name>
<dbReference type="SUPFAM" id="SSF49303">
    <property type="entry name" value="beta-Galactosidase/glucuronidase domain"/>
    <property type="match status" value="3"/>
</dbReference>
<dbReference type="InterPro" id="IPR054593">
    <property type="entry name" value="Beta-mannosidase-like_N2"/>
</dbReference>
<evidence type="ECO:0000256" key="5">
    <source>
        <dbReference type="ARBA" id="ARBA00023326"/>
    </source>
</evidence>
<evidence type="ECO:0000259" key="7">
    <source>
        <dbReference type="Pfam" id="PF00703"/>
    </source>
</evidence>
<gene>
    <name evidence="11" type="ORF">B0T19DRAFT_432817</name>
</gene>
<dbReference type="Gene3D" id="2.60.40.10">
    <property type="entry name" value="Immunoglobulins"/>
    <property type="match status" value="3"/>
</dbReference>
<evidence type="ECO:0000256" key="6">
    <source>
        <dbReference type="SAM" id="SignalP"/>
    </source>
</evidence>
<dbReference type="Pfam" id="PF18368">
    <property type="entry name" value="Ig_GlcNase"/>
    <property type="match status" value="1"/>
</dbReference>
<keyword evidence="6" id="KW-0732">Signal</keyword>
<dbReference type="Pfam" id="PF22666">
    <property type="entry name" value="Glyco_hydro_2_N2"/>
    <property type="match status" value="1"/>
</dbReference>
<feature type="domain" description="Glycoside hydrolase family 2 immunoglobulin-like beta-sandwich" evidence="7">
    <location>
        <begin position="225"/>
        <end position="328"/>
    </location>
</feature>
<keyword evidence="3" id="KW-0119">Carbohydrate metabolism</keyword>
<dbReference type="PANTHER" id="PTHR43536:SF1">
    <property type="entry name" value="MANNOSYLGLYCOPROTEIN ENDO-BETA-MANNOSIDASE"/>
    <property type="match status" value="1"/>
</dbReference>
<dbReference type="Gene3D" id="2.60.120.260">
    <property type="entry name" value="Galactose-binding domain-like"/>
    <property type="match status" value="1"/>
</dbReference>
<keyword evidence="2 11" id="KW-0378">Hydrolase</keyword>
<dbReference type="InterPro" id="IPR017853">
    <property type="entry name" value="GH"/>
</dbReference>
<evidence type="ECO:0000259" key="8">
    <source>
        <dbReference type="Pfam" id="PF17786"/>
    </source>
</evidence>
<dbReference type="InterPro" id="IPR043534">
    <property type="entry name" value="EBDG/EBM"/>
</dbReference>
<dbReference type="InterPro" id="IPR041447">
    <property type="entry name" value="Mannosidase_ig"/>
</dbReference>
<evidence type="ECO:0000313" key="12">
    <source>
        <dbReference type="Proteomes" id="UP001286456"/>
    </source>
</evidence>
<dbReference type="SUPFAM" id="SSF49785">
    <property type="entry name" value="Galactose-binding domain-like"/>
    <property type="match status" value="1"/>
</dbReference>
<dbReference type="InterPro" id="IPR013783">
    <property type="entry name" value="Ig-like_fold"/>
</dbReference>
<dbReference type="Gene3D" id="3.20.20.80">
    <property type="entry name" value="Glycosidases"/>
    <property type="match status" value="1"/>
</dbReference>
<evidence type="ECO:0000256" key="4">
    <source>
        <dbReference type="ARBA" id="ARBA00023295"/>
    </source>
</evidence>
<dbReference type="GO" id="GO:0004553">
    <property type="term" value="F:hydrolase activity, hydrolyzing O-glycosyl compounds"/>
    <property type="evidence" value="ECO:0007669"/>
    <property type="project" value="InterPro"/>
</dbReference>
<evidence type="ECO:0000256" key="1">
    <source>
        <dbReference type="ARBA" id="ARBA00007401"/>
    </source>
</evidence>
<organism evidence="11 12">
    <name type="scientific">Cercophora scortea</name>
    <dbReference type="NCBI Taxonomy" id="314031"/>
    <lineage>
        <taxon>Eukaryota</taxon>
        <taxon>Fungi</taxon>
        <taxon>Dikarya</taxon>
        <taxon>Ascomycota</taxon>
        <taxon>Pezizomycotina</taxon>
        <taxon>Sordariomycetes</taxon>
        <taxon>Sordariomycetidae</taxon>
        <taxon>Sordariales</taxon>
        <taxon>Lasiosphaeriaceae</taxon>
        <taxon>Cercophora</taxon>
    </lineage>
</organism>
<evidence type="ECO:0000256" key="3">
    <source>
        <dbReference type="ARBA" id="ARBA00023277"/>
    </source>
</evidence>
<dbReference type="PANTHER" id="PTHR43536">
    <property type="entry name" value="MANNOSYLGLYCOPROTEIN ENDO-BETA-MANNOSIDASE"/>
    <property type="match status" value="1"/>
</dbReference>
<evidence type="ECO:0000313" key="11">
    <source>
        <dbReference type="EMBL" id="KAK3319649.1"/>
    </source>
</evidence>
<dbReference type="Pfam" id="PF17786">
    <property type="entry name" value="Mannosidase_ig"/>
    <property type="match status" value="1"/>
</dbReference>
<protein>
    <submittedName>
        <fullName evidence="11">Glycoside hydrolase superfamily</fullName>
    </submittedName>
</protein>
<dbReference type="InterPro" id="IPR006102">
    <property type="entry name" value="Ig-like_GH2"/>
</dbReference>
<reference evidence="11" key="2">
    <citation type="submission" date="2023-06" db="EMBL/GenBank/DDBJ databases">
        <authorList>
            <consortium name="Lawrence Berkeley National Laboratory"/>
            <person name="Haridas S."/>
            <person name="Hensen N."/>
            <person name="Bonometti L."/>
            <person name="Westerberg I."/>
            <person name="Brannstrom I.O."/>
            <person name="Guillou S."/>
            <person name="Cros-Aarteil S."/>
            <person name="Calhoun S."/>
            <person name="Kuo A."/>
            <person name="Mondo S."/>
            <person name="Pangilinan J."/>
            <person name="Riley R."/>
            <person name="Labutti K."/>
            <person name="Andreopoulos B."/>
            <person name="Lipzen A."/>
            <person name="Chen C."/>
            <person name="Yanf M."/>
            <person name="Daum C."/>
            <person name="Ng V."/>
            <person name="Clum A."/>
            <person name="Steindorff A."/>
            <person name="Ohm R."/>
            <person name="Martin F."/>
            <person name="Silar P."/>
            <person name="Natvig D."/>
            <person name="Lalanne C."/>
            <person name="Gautier V."/>
            <person name="Ament-Velasquez S.L."/>
            <person name="Kruys A."/>
            <person name="Hutchinson M.I."/>
            <person name="Powell A.J."/>
            <person name="Barry K."/>
            <person name="Miller A.N."/>
            <person name="Grigoriev I.V."/>
            <person name="Debuchy R."/>
            <person name="Gladieux P."/>
            <person name="Thoren M.H."/>
            <person name="Johannesson H."/>
        </authorList>
    </citation>
    <scope>NUCLEOTIDE SEQUENCE</scope>
    <source>
        <strain evidence="11">SMH4131-1</strain>
    </source>
</reference>
<reference evidence="11" key="1">
    <citation type="journal article" date="2023" name="Mol. Phylogenet. Evol.">
        <title>Genome-scale phylogeny and comparative genomics of the fungal order Sordariales.</title>
        <authorList>
            <person name="Hensen N."/>
            <person name="Bonometti L."/>
            <person name="Westerberg I."/>
            <person name="Brannstrom I.O."/>
            <person name="Guillou S."/>
            <person name="Cros-Aarteil S."/>
            <person name="Calhoun S."/>
            <person name="Haridas S."/>
            <person name="Kuo A."/>
            <person name="Mondo S."/>
            <person name="Pangilinan J."/>
            <person name="Riley R."/>
            <person name="LaButti K."/>
            <person name="Andreopoulos B."/>
            <person name="Lipzen A."/>
            <person name="Chen C."/>
            <person name="Yan M."/>
            <person name="Daum C."/>
            <person name="Ng V."/>
            <person name="Clum A."/>
            <person name="Steindorff A."/>
            <person name="Ohm R.A."/>
            <person name="Martin F."/>
            <person name="Silar P."/>
            <person name="Natvig D.O."/>
            <person name="Lalanne C."/>
            <person name="Gautier V."/>
            <person name="Ament-Velasquez S.L."/>
            <person name="Kruys A."/>
            <person name="Hutchinson M.I."/>
            <person name="Powell A.J."/>
            <person name="Barry K."/>
            <person name="Miller A.N."/>
            <person name="Grigoriev I.V."/>
            <person name="Debuchy R."/>
            <person name="Gladieux P."/>
            <person name="Hiltunen Thoren M."/>
            <person name="Johannesson H."/>
        </authorList>
    </citation>
    <scope>NUCLEOTIDE SEQUENCE</scope>
    <source>
        <strain evidence="11">SMH4131-1</strain>
    </source>
</reference>
<feature type="domain" description="Mannosidase Ig/CBM-like" evidence="8">
    <location>
        <begin position="685"/>
        <end position="768"/>
    </location>
</feature>
<dbReference type="EMBL" id="JAUEPO010000006">
    <property type="protein sequence ID" value="KAK3319649.1"/>
    <property type="molecule type" value="Genomic_DNA"/>
</dbReference>
<keyword evidence="4" id="KW-0326">Glycosidase</keyword>
<dbReference type="AlphaFoldDB" id="A0AAE0I7D3"/>
<evidence type="ECO:0000259" key="9">
    <source>
        <dbReference type="Pfam" id="PF18368"/>
    </source>
</evidence>
<feature type="chain" id="PRO_5042090541" evidence="6">
    <location>
        <begin position="23"/>
        <end position="905"/>
    </location>
</feature>
<feature type="domain" description="Beta-mannosidase-like galactose-binding" evidence="10">
    <location>
        <begin position="59"/>
        <end position="175"/>
    </location>
</feature>
<keyword evidence="5" id="KW-0624">Polysaccharide degradation</keyword>
<evidence type="ECO:0000256" key="2">
    <source>
        <dbReference type="ARBA" id="ARBA00022801"/>
    </source>
</evidence>
<accession>A0AAE0I7D3</accession>
<dbReference type="InterPro" id="IPR041351">
    <property type="entry name" value="Ig_GlcNase"/>
</dbReference>
<feature type="signal peptide" evidence="6">
    <location>
        <begin position="1"/>
        <end position="22"/>
    </location>
</feature>
<dbReference type="InterPro" id="IPR036156">
    <property type="entry name" value="Beta-gal/glucu_dom_sf"/>
</dbReference>
<dbReference type="InterPro" id="IPR008979">
    <property type="entry name" value="Galactose-bd-like_sf"/>
</dbReference>